<organism evidence="2 3">
    <name type="scientific">Splendidivirga corallicola</name>
    <dbReference type="NCBI Taxonomy" id="3051826"/>
    <lineage>
        <taxon>Bacteria</taxon>
        <taxon>Pseudomonadati</taxon>
        <taxon>Bacteroidota</taxon>
        <taxon>Cytophagia</taxon>
        <taxon>Cytophagales</taxon>
        <taxon>Splendidivirgaceae</taxon>
        <taxon>Splendidivirga</taxon>
    </lineage>
</organism>
<evidence type="ECO:0000313" key="3">
    <source>
        <dbReference type="Proteomes" id="UP001172082"/>
    </source>
</evidence>
<comment type="caution">
    <text evidence="2">The sequence shown here is derived from an EMBL/GenBank/DDBJ whole genome shotgun (WGS) entry which is preliminary data.</text>
</comment>
<evidence type="ECO:0000313" key="2">
    <source>
        <dbReference type="EMBL" id="MDN5202211.1"/>
    </source>
</evidence>
<name>A0ABT8KNB8_9BACT</name>
<feature type="chain" id="PRO_5045919090" evidence="1">
    <location>
        <begin position="20"/>
        <end position="561"/>
    </location>
</feature>
<feature type="signal peptide" evidence="1">
    <location>
        <begin position="1"/>
        <end position="19"/>
    </location>
</feature>
<dbReference type="RefSeq" id="WP_346752237.1">
    <property type="nucleotide sequence ID" value="NZ_JAUJEA010000004.1"/>
</dbReference>
<proteinExistence type="predicted"/>
<keyword evidence="3" id="KW-1185">Reference proteome</keyword>
<evidence type="ECO:0000256" key="1">
    <source>
        <dbReference type="SAM" id="SignalP"/>
    </source>
</evidence>
<protein>
    <submittedName>
        <fullName evidence="2">DUF2961 domain-containing protein</fullName>
    </submittedName>
</protein>
<reference evidence="2" key="1">
    <citation type="submission" date="2023-06" db="EMBL/GenBank/DDBJ databases">
        <title>Genomic of Parafulvivirga corallium.</title>
        <authorList>
            <person name="Wang G."/>
        </authorList>
    </citation>
    <scope>NUCLEOTIDE SEQUENCE</scope>
    <source>
        <strain evidence="2">BMA10</strain>
    </source>
</reference>
<dbReference type="InterPro" id="IPR021345">
    <property type="entry name" value="DUF2961"/>
</dbReference>
<dbReference type="Gene3D" id="2.60.120.1390">
    <property type="match status" value="2"/>
</dbReference>
<dbReference type="Proteomes" id="UP001172082">
    <property type="component" value="Unassembled WGS sequence"/>
</dbReference>
<gene>
    <name evidence="2" type="ORF">QQ008_12575</name>
</gene>
<keyword evidence="1" id="KW-0732">Signal</keyword>
<sequence length="561" mass="64530">MKRLQFLTFLILIAGFSYAQEKEITMASLLEEMTDRASLSKWPAMTYTCKQASSYSRESKTRNTSEADGRFQPASGRDWGKGWFENHDFSQYIRTEENQGRKEDVMFEAEGPGAIVRFWATFGGVPSEYGGIYRVYIDDDPNPVIEMHNQNFAGKAGLVGKPFSFYAPEKAENDVWRGRNLFLPIPYGKYCKITYDGEHVYSHIGGWRGHYYQINYRTYEAGTRIESFSGNTMEKYKKDIEFYGKKLMDDPEPKGDQLTRENVVIQPGDELTLKLKGEKAITYLQTQLKAENQQQALRSTVLKIEFDGQTTVWCPVGQFFGLGYKPNPHRSYYIATTKEGNLASRWVMPFAKKATISLINHGEQQVTVQSLVVGHEAYTWDEQSMYFHAAWKETRGMETELRKDENYIIVKGKGVFVADNLTLFNSFPDTTGINWWGEGDEKIYVDNEEFPSHFGTGTEDYYCYAWCRPQWFTSPFASQPIGEGNKTPGNTSNNRYRLLDAIPFTSNFKFDMEIWHPYRAKLNYSPATFWYAFPDAEWNIAPDPQGVKKKVALKIKDVTGL</sequence>
<accession>A0ABT8KNB8</accession>
<dbReference type="EMBL" id="JAUJEA010000004">
    <property type="protein sequence ID" value="MDN5202211.1"/>
    <property type="molecule type" value="Genomic_DNA"/>
</dbReference>
<dbReference type="Pfam" id="PF11175">
    <property type="entry name" value="DUF2961"/>
    <property type="match status" value="1"/>
</dbReference>